<dbReference type="Proteomes" id="UP000005297">
    <property type="component" value="Unassembled WGS sequence"/>
</dbReference>
<name>Q0EY44_9PROT</name>
<sequence>MLATNRERSALDSESDTRLSPAQYEDVVRTMIHRENEVINHRVNWLTAVQGLLFAALGFSWGKVGVEPFVVLLCCVGISMALIMLLALHAATQAMKRLYEWWEVNKPSDYAGPDVIGLPLLKSKLSRNFGPWIFIPILFIVAWFIVWYIKG</sequence>
<gene>
    <name evidence="2" type="ORF">SPV1_05457</name>
</gene>
<feature type="transmembrane region" description="Helical" evidence="1">
    <location>
        <begin position="43"/>
        <end position="62"/>
    </location>
</feature>
<dbReference type="AlphaFoldDB" id="Q0EY44"/>
<keyword evidence="1" id="KW-1133">Transmembrane helix</keyword>
<comment type="caution">
    <text evidence="2">The sequence shown here is derived from an EMBL/GenBank/DDBJ whole genome shotgun (WGS) entry which is preliminary data.</text>
</comment>
<keyword evidence="1" id="KW-0812">Transmembrane</keyword>
<evidence type="ECO:0000313" key="3">
    <source>
        <dbReference type="Proteomes" id="UP000005297"/>
    </source>
</evidence>
<proteinExistence type="predicted"/>
<feature type="transmembrane region" description="Helical" evidence="1">
    <location>
        <begin position="129"/>
        <end position="149"/>
    </location>
</feature>
<keyword evidence="1" id="KW-0472">Membrane</keyword>
<evidence type="ECO:0000256" key="1">
    <source>
        <dbReference type="SAM" id="Phobius"/>
    </source>
</evidence>
<dbReference type="eggNOG" id="ENOG5033GGN">
    <property type="taxonomic scope" value="Bacteria"/>
</dbReference>
<evidence type="ECO:0000313" key="2">
    <source>
        <dbReference type="EMBL" id="EAU54182.1"/>
    </source>
</evidence>
<dbReference type="HOGENOM" id="CLU_1729184_0_0_0"/>
<dbReference type="EMBL" id="AATS01000011">
    <property type="protein sequence ID" value="EAU54182.1"/>
    <property type="molecule type" value="Genomic_DNA"/>
</dbReference>
<organism evidence="2 3">
    <name type="scientific">Mariprofundus ferrooxydans PV-1</name>
    <dbReference type="NCBI Taxonomy" id="314345"/>
    <lineage>
        <taxon>Bacteria</taxon>
        <taxon>Pseudomonadati</taxon>
        <taxon>Pseudomonadota</taxon>
        <taxon>Candidatius Mariprofundia</taxon>
        <taxon>Mariprofundales</taxon>
        <taxon>Mariprofundaceae</taxon>
        <taxon>Mariprofundus</taxon>
    </lineage>
</organism>
<dbReference type="OrthoDB" id="9152852at2"/>
<reference evidence="2 3" key="1">
    <citation type="submission" date="2006-09" db="EMBL/GenBank/DDBJ databases">
        <authorList>
            <person name="Emerson D."/>
            <person name="Ferriera S."/>
            <person name="Johnson J."/>
            <person name="Kravitz S."/>
            <person name="Halpern A."/>
            <person name="Remington K."/>
            <person name="Beeson K."/>
            <person name="Tran B."/>
            <person name="Rogers Y.-H."/>
            <person name="Friedman R."/>
            <person name="Venter J.C."/>
        </authorList>
    </citation>
    <scope>NUCLEOTIDE SEQUENCE [LARGE SCALE GENOMIC DNA]</scope>
    <source>
        <strain evidence="2 3">PV-1</strain>
    </source>
</reference>
<dbReference type="RefSeq" id="WP_009851385.1">
    <property type="nucleotide sequence ID" value="NZ_DS022295.1"/>
</dbReference>
<keyword evidence="3" id="KW-1185">Reference proteome</keyword>
<protein>
    <submittedName>
        <fullName evidence="2">Uncharacterized protein</fullName>
    </submittedName>
</protein>
<dbReference type="InParanoid" id="Q0EY44"/>
<feature type="transmembrane region" description="Helical" evidence="1">
    <location>
        <begin position="68"/>
        <end position="88"/>
    </location>
</feature>
<accession>Q0EY44</accession>